<dbReference type="EMBL" id="JBGMDY010000006">
    <property type="protein sequence ID" value="KAL2331289.1"/>
    <property type="molecule type" value="Genomic_DNA"/>
</dbReference>
<evidence type="ECO:0000313" key="1">
    <source>
        <dbReference type="EMBL" id="KAL2331289.1"/>
    </source>
</evidence>
<reference evidence="1 2" key="1">
    <citation type="submission" date="2024-08" db="EMBL/GenBank/DDBJ databases">
        <title>Insights into the chromosomal genome structure of Flemingia macrophylla.</title>
        <authorList>
            <person name="Ding Y."/>
            <person name="Zhao Y."/>
            <person name="Bi W."/>
            <person name="Wu M."/>
            <person name="Zhao G."/>
            <person name="Gong Y."/>
            <person name="Li W."/>
            <person name="Zhang P."/>
        </authorList>
    </citation>
    <scope>NUCLEOTIDE SEQUENCE [LARGE SCALE GENOMIC DNA]</scope>
    <source>
        <strain evidence="1">DYQJB</strain>
        <tissue evidence="1">Leaf</tissue>
    </source>
</reference>
<accession>A0ABD1M673</accession>
<proteinExistence type="predicted"/>
<sequence length="331" mass="36389">MRSLTNEEQLQLPKVPPAVDAVKFLTEVLVLKMNGCDIRVPTLVSLPYLIVLELSGITFTCYAEKLILTLPVLKKCKAQNCCWLNVKGITFEVPLLETLFIKYAHTSKSEMSHTVIKFCAPCLSEFACSSDYKLGDTIWLDLDLSTARIANANIHLLKLGEENNEGEESMSLFACAVLKQFINNVECLKFVVSKNAYGDHLFHIGVPALTDIYDFGTLSCLEIGEVTGEVLLDFLCKSPFLKTLVIFKLEGCVLARVRAVIYVSYCFLNLIVYALVQLCNAHDLENLGPKCCTMGKPYKNSLDCSTMLTQQVAGGGTVPTCSTPVTGAALT</sequence>
<dbReference type="AlphaFoldDB" id="A0ABD1M673"/>
<comment type="caution">
    <text evidence="1">The sequence shown here is derived from an EMBL/GenBank/DDBJ whole genome shotgun (WGS) entry which is preliminary data.</text>
</comment>
<organism evidence="1 2">
    <name type="scientific">Flemingia macrophylla</name>
    <dbReference type="NCBI Taxonomy" id="520843"/>
    <lineage>
        <taxon>Eukaryota</taxon>
        <taxon>Viridiplantae</taxon>
        <taxon>Streptophyta</taxon>
        <taxon>Embryophyta</taxon>
        <taxon>Tracheophyta</taxon>
        <taxon>Spermatophyta</taxon>
        <taxon>Magnoliopsida</taxon>
        <taxon>eudicotyledons</taxon>
        <taxon>Gunneridae</taxon>
        <taxon>Pentapetalae</taxon>
        <taxon>rosids</taxon>
        <taxon>fabids</taxon>
        <taxon>Fabales</taxon>
        <taxon>Fabaceae</taxon>
        <taxon>Papilionoideae</taxon>
        <taxon>50 kb inversion clade</taxon>
        <taxon>NPAAA clade</taxon>
        <taxon>indigoferoid/millettioid clade</taxon>
        <taxon>Phaseoleae</taxon>
        <taxon>Flemingia</taxon>
    </lineage>
</organism>
<protein>
    <recommendedName>
        <fullName evidence="3">FBD domain-containing protein</fullName>
    </recommendedName>
</protein>
<name>A0ABD1M673_9FABA</name>
<evidence type="ECO:0000313" key="2">
    <source>
        <dbReference type="Proteomes" id="UP001603857"/>
    </source>
</evidence>
<keyword evidence="2" id="KW-1185">Reference proteome</keyword>
<evidence type="ECO:0008006" key="3">
    <source>
        <dbReference type="Google" id="ProtNLM"/>
    </source>
</evidence>
<gene>
    <name evidence="1" type="ORF">Fmac_018870</name>
</gene>
<dbReference type="Proteomes" id="UP001603857">
    <property type="component" value="Unassembled WGS sequence"/>
</dbReference>